<evidence type="ECO:0000313" key="9">
    <source>
        <dbReference type="EMBL" id="MDN5202477.1"/>
    </source>
</evidence>
<feature type="transmembrane region" description="Helical" evidence="6">
    <location>
        <begin position="805"/>
        <end position="824"/>
    </location>
</feature>
<dbReference type="InterPro" id="IPR003838">
    <property type="entry name" value="ABC3_permease_C"/>
</dbReference>
<evidence type="ECO:0000256" key="5">
    <source>
        <dbReference type="ARBA" id="ARBA00023136"/>
    </source>
</evidence>
<keyword evidence="2" id="KW-1003">Cell membrane</keyword>
<comment type="subcellular location">
    <subcellularLocation>
        <location evidence="1">Cell membrane</location>
        <topology evidence="1">Multi-pass membrane protein</topology>
    </subcellularLocation>
</comment>
<evidence type="ECO:0000256" key="4">
    <source>
        <dbReference type="ARBA" id="ARBA00022989"/>
    </source>
</evidence>
<evidence type="ECO:0000256" key="3">
    <source>
        <dbReference type="ARBA" id="ARBA00022692"/>
    </source>
</evidence>
<evidence type="ECO:0000256" key="6">
    <source>
        <dbReference type="SAM" id="Phobius"/>
    </source>
</evidence>
<gene>
    <name evidence="9" type="ORF">QQ008_13910</name>
</gene>
<dbReference type="PANTHER" id="PTHR30572">
    <property type="entry name" value="MEMBRANE COMPONENT OF TRANSPORTER-RELATED"/>
    <property type="match status" value="1"/>
</dbReference>
<keyword evidence="3 6" id="KW-0812">Transmembrane</keyword>
<feature type="transmembrane region" description="Helical" evidence="6">
    <location>
        <begin position="408"/>
        <end position="435"/>
    </location>
</feature>
<dbReference type="EMBL" id="JAUJEA010000004">
    <property type="protein sequence ID" value="MDN5202477.1"/>
    <property type="molecule type" value="Genomic_DNA"/>
</dbReference>
<keyword evidence="10" id="KW-1185">Reference proteome</keyword>
<comment type="caution">
    <text evidence="9">The sequence shown here is derived from an EMBL/GenBank/DDBJ whole genome shotgun (WGS) entry which is preliminary data.</text>
</comment>
<feature type="transmembrane region" description="Helical" evidence="6">
    <location>
        <begin position="502"/>
        <end position="522"/>
    </location>
</feature>
<feature type="domain" description="ABC3 transporter permease C-terminal" evidence="7">
    <location>
        <begin position="367"/>
        <end position="477"/>
    </location>
</feature>
<evidence type="ECO:0000256" key="1">
    <source>
        <dbReference type="ARBA" id="ARBA00004651"/>
    </source>
</evidence>
<accession>A0ABT8KP24</accession>
<feature type="transmembrane region" description="Helical" evidence="6">
    <location>
        <begin position="99"/>
        <end position="119"/>
    </location>
</feature>
<dbReference type="Pfam" id="PF12704">
    <property type="entry name" value="MacB_PCD"/>
    <property type="match status" value="1"/>
</dbReference>
<sequence length="876" mass="101147">MKLKDQQIEFIERDLRARGVSYEPLLEDVLDHICSEVEMKINNGARFMDAYQAVVMKFEKRGFVQLNQETTNILNPTTMLKNYWLIALRSLMRSKWYNAMKISGLAIGITCFLLTWLYFQFEFSYDQFHNNADHIYRLGRVGKTNKVGVTAFPLVPALKQEYPDYLFTRFFKDRSKTLFKNGDKTFMEENMIWADKDFLKVFTFRDFTGNEETALREPFSVILTQSAAQKYFDDTPEPGTVIELRWNGAYYPLKITGIIPEWPDNMHIDFDIIISFETGMQVFPGGITDSWTMNYCYSYVKLPVNTLASDFESTFEDFVNKYVQHDHSAYQSYLGFMQPVRDIHLDQDVIANYTKTTNPNYPKIALAIGLLVLIITVANYVTLTLAQFQDKAKEIGIRGVIGATKKQLLFQFGLEACISVVISVALAVVLLHYTLDPFNVFLNTHLTLDELWFSQIIYLLPLFIFLITFIVTTFPSMIFWGRNMVDIIDFKHQKRGTTLRRILMVFQFFIASCLLISSIVTYDQMNYIRDKALGYEKDQILLIPRGRLIRYDTQPFKTAALASPGVKSVSLSMYKPTDYVGNMIDVQTASGEPSKIATAAVDHDFFTTYEVPFIAGRDFSDEIATDQKQAYIVNESALTLLNIDEPIGHRLAVEFKTGDPGQPVENREGEIIGVVKDVHFESLHHNIKPMMFIIKPYWYFYISCKLDAQRTTEAINHLEQSWEKLFPDEPFEYSFLDDQFALTYQTEQRLGQGLMIITILAIFMAALGLFGYAQFIMRQRIKEISVRKVLGARVWNITMLLSKEFLISIFIASVASFPLTYYLAEKWLEDFAYKTSLSWVIFSIALLILLLVTSLTICQQIVRIVMIQPSKTLRYE</sequence>
<feature type="domain" description="MacB-like periplasmic core" evidence="8">
    <location>
        <begin position="102"/>
        <end position="301"/>
    </location>
</feature>
<evidence type="ECO:0000259" key="8">
    <source>
        <dbReference type="Pfam" id="PF12704"/>
    </source>
</evidence>
<feature type="domain" description="ABC3 transporter permease C-terminal" evidence="7">
    <location>
        <begin position="755"/>
        <end position="865"/>
    </location>
</feature>
<dbReference type="RefSeq" id="WP_346752501.1">
    <property type="nucleotide sequence ID" value="NZ_JAUJEA010000004.1"/>
</dbReference>
<reference evidence="9" key="1">
    <citation type="submission" date="2023-06" db="EMBL/GenBank/DDBJ databases">
        <title>Genomic of Parafulvivirga corallium.</title>
        <authorList>
            <person name="Wang G."/>
        </authorList>
    </citation>
    <scope>NUCLEOTIDE SEQUENCE</scope>
    <source>
        <strain evidence="9">BMA10</strain>
    </source>
</reference>
<dbReference type="InterPro" id="IPR025857">
    <property type="entry name" value="MacB_PCD"/>
</dbReference>
<evidence type="ECO:0000313" key="10">
    <source>
        <dbReference type="Proteomes" id="UP001172082"/>
    </source>
</evidence>
<dbReference type="Pfam" id="PF02687">
    <property type="entry name" value="FtsX"/>
    <property type="match status" value="2"/>
</dbReference>
<feature type="transmembrane region" description="Helical" evidence="6">
    <location>
        <begin position="364"/>
        <end position="388"/>
    </location>
</feature>
<keyword evidence="5 6" id="KW-0472">Membrane</keyword>
<evidence type="ECO:0000259" key="7">
    <source>
        <dbReference type="Pfam" id="PF02687"/>
    </source>
</evidence>
<proteinExistence type="predicted"/>
<protein>
    <submittedName>
        <fullName evidence="9">ABC transporter permease</fullName>
    </submittedName>
</protein>
<feature type="transmembrane region" description="Helical" evidence="6">
    <location>
        <begin position="753"/>
        <end position="773"/>
    </location>
</feature>
<keyword evidence="4 6" id="KW-1133">Transmembrane helix</keyword>
<name>A0ABT8KP24_9BACT</name>
<dbReference type="PANTHER" id="PTHR30572:SF18">
    <property type="entry name" value="ABC-TYPE MACROLIDE FAMILY EXPORT SYSTEM PERMEASE COMPONENT 2"/>
    <property type="match status" value="1"/>
</dbReference>
<evidence type="ECO:0000256" key="2">
    <source>
        <dbReference type="ARBA" id="ARBA00022475"/>
    </source>
</evidence>
<feature type="transmembrane region" description="Helical" evidence="6">
    <location>
        <begin position="836"/>
        <end position="858"/>
    </location>
</feature>
<dbReference type="InterPro" id="IPR050250">
    <property type="entry name" value="Macrolide_Exporter_MacB"/>
</dbReference>
<dbReference type="Proteomes" id="UP001172082">
    <property type="component" value="Unassembled WGS sequence"/>
</dbReference>
<organism evidence="9 10">
    <name type="scientific">Splendidivirga corallicola</name>
    <dbReference type="NCBI Taxonomy" id="3051826"/>
    <lineage>
        <taxon>Bacteria</taxon>
        <taxon>Pseudomonadati</taxon>
        <taxon>Bacteroidota</taxon>
        <taxon>Cytophagia</taxon>
        <taxon>Cytophagales</taxon>
        <taxon>Splendidivirgaceae</taxon>
        <taxon>Splendidivirga</taxon>
    </lineage>
</organism>
<feature type="transmembrane region" description="Helical" evidence="6">
    <location>
        <begin position="455"/>
        <end position="481"/>
    </location>
</feature>